<reference evidence="3 4" key="1">
    <citation type="submission" date="2018-03" db="EMBL/GenBank/DDBJ databases">
        <title>Cereibacter changlensis.</title>
        <authorList>
            <person name="Meyer T.E."/>
            <person name="Miller S."/>
            <person name="Lodha T."/>
            <person name="Gandham S."/>
            <person name="Chintalapati S."/>
            <person name="Chintalapati V.R."/>
        </authorList>
    </citation>
    <scope>NUCLEOTIDE SEQUENCE [LARGE SCALE GENOMIC DNA]</scope>
    <source>
        <strain evidence="3 4">JA139</strain>
    </source>
</reference>
<dbReference type="RefSeq" id="WP_107661861.1">
    <property type="nucleotide sequence ID" value="NZ_PZKG01000001.1"/>
</dbReference>
<dbReference type="Proteomes" id="UP000241010">
    <property type="component" value="Unassembled WGS sequence"/>
</dbReference>
<comment type="subcellular location">
    <subcellularLocation>
        <location evidence="2">Cytoplasm</location>
    </subcellularLocation>
</comment>
<dbReference type="GO" id="GO:0005737">
    <property type="term" value="C:cytoplasm"/>
    <property type="evidence" value="ECO:0007669"/>
    <property type="project" value="UniProtKB-SubCell"/>
</dbReference>
<dbReference type="Pfam" id="PF03932">
    <property type="entry name" value="CutC"/>
    <property type="match status" value="1"/>
</dbReference>
<organism evidence="3 4">
    <name type="scientific">Cereibacter changlensis JA139</name>
    <dbReference type="NCBI Taxonomy" id="1188249"/>
    <lineage>
        <taxon>Bacteria</taxon>
        <taxon>Pseudomonadati</taxon>
        <taxon>Pseudomonadota</taxon>
        <taxon>Alphaproteobacteria</taxon>
        <taxon>Rhodobacterales</taxon>
        <taxon>Paracoccaceae</taxon>
        <taxon>Cereibacter</taxon>
    </lineage>
</organism>
<dbReference type="EMBL" id="PZKG01000001">
    <property type="protein sequence ID" value="PTE23680.1"/>
    <property type="molecule type" value="Genomic_DNA"/>
</dbReference>
<dbReference type="SUPFAM" id="SSF110395">
    <property type="entry name" value="CutC-like"/>
    <property type="match status" value="1"/>
</dbReference>
<evidence type="ECO:0000256" key="2">
    <source>
        <dbReference type="HAMAP-Rule" id="MF_00795"/>
    </source>
</evidence>
<evidence type="ECO:0000313" key="4">
    <source>
        <dbReference type="Proteomes" id="UP000241010"/>
    </source>
</evidence>
<dbReference type="AlphaFoldDB" id="A0A2T4K0K0"/>
<gene>
    <name evidence="2" type="primary">cutC</name>
    <name evidence="3" type="ORF">C5F48_00025</name>
</gene>
<comment type="caution">
    <text evidence="3">The sequence shown here is derived from an EMBL/GenBank/DDBJ whole genome shotgun (WGS) entry which is preliminary data.</text>
</comment>
<comment type="caution">
    <text evidence="2">Once thought to be involved in copper homeostasis, experiments in E.coli have shown this is not the case.</text>
</comment>
<evidence type="ECO:0000313" key="3">
    <source>
        <dbReference type="EMBL" id="PTE23680.1"/>
    </source>
</evidence>
<name>A0A2T4K0K0_9RHOB</name>
<dbReference type="InterPro" id="IPR036822">
    <property type="entry name" value="CutC-like_dom_sf"/>
</dbReference>
<keyword evidence="4" id="KW-1185">Reference proteome</keyword>
<dbReference type="PANTHER" id="PTHR12598">
    <property type="entry name" value="COPPER HOMEOSTASIS PROTEIN CUTC"/>
    <property type="match status" value="1"/>
</dbReference>
<dbReference type="InterPro" id="IPR005627">
    <property type="entry name" value="CutC-like"/>
</dbReference>
<evidence type="ECO:0000256" key="1">
    <source>
        <dbReference type="ARBA" id="ARBA00007768"/>
    </source>
</evidence>
<dbReference type="OrthoDB" id="9815677at2"/>
<dbReference type="PANTHER" id="PTHR12598:SF0">
    <property type="entry name" value="COPPER HOMEOSTASIS PROTEIN CUTC HOMOLOG"/>
    <property type="match status" value="1"/>
</dbReference>
<sequence>MAELLLEVCVDSAEGLAAAIEGGADRIELCSALELGGLTPSAGLMRLAAGCGVPVLAMIRPRAGDFDFGAADLAVMLEDIAAARAAGLAGVVLGAMRGAALDGGMLRRLVEAATGMDLTLHRCFDLCADQAAALEQAVALGFRRVLSSGGAATAPEGAAVLERLMRQAAGRIVVMPGSGVSAESPGALAALPLAEVHGSCSVVAQESGFGFGGRRRTDAGRVRALKDALRRRA</sequence>
<keyword evidence="2" id="KW-0963">Cytoplasm</keyword>
<dbReference type="HAMAP" id="MF_00795">
    <property type="entry name" value="CutC"/>
    <property type="match status" value="1"/>
</dbReference>
<protein>
    <recommendedName>
        <fullName evidence="2">PF03932 family protein CutC</fullName>
    </recommendedName>
</protein>
<comment type="similarity">
    <text evidence="1 2">Belongs to the CutC family.</text>
</comment>
<dbReference type="Gene3D" id="3.20.20.380">
    <property type="entry name" value="Copper homeostasis (CutC) domain"/>
    <property type="match status" value="1"/>
</dbReference>
<accession>A0A2T4K0K0</accession>
<proteinExistence type="inferred from homology"/>
<dbReference type="GO" id="GO:0005507">
    <property type="term" value="F:copper ion binding"/>
    <property type="evidence" value="ECO:0007669"/>
    <property type="project" value="TreeGrafter"/>
</dbReference>